<dbReference type="Gene3D" id="3.10.180.10">
    <property type="entry name" value="2,3-Dihydroxybiphenyl 1,2-Dioxygenase, domain 1"/>
    <property type="match status" value="1"/>
</dbReference>
<evidence type="ECO:0000313" key="2">
    <source>
        <dbReference type="EMBL" id="ALR22043.1"/>
    </source>
</evidence>
<sequence>MALAIDDLAAFEADARALLKLDLVSPLLDEQFTEFSVLFGEHGIMGIQPHVEVPFASQGKLIEVAIDVEDAPATRALLAASGYEPAVVNHLPEPNADEYLYGKEFAGVPFMVCTRGDNEAQMRVQGPFRELEEAPFPKLASVVLTVEDIERTAADLAHHFGMESTECAPRGLGTRAVTGHHRITLVEGPSELSEHFASPLAALVIAADAVEAMRARLEGADMPVIHSCSLRTGGTAYYFGSAFHGIPLLIHPATADGEMISAQAATETAD</sequence>
<dbReference type="InterPro" id="IPR037523">
    <property type="entry name" value="VOC_core"/>
</dbReference>
<evidence type="ECO:0000259" key="1">
    <source>
        <dbReference type="PROSITE" id="PS51819"/>
    </source>
</evidence>
<accession>A0A0S3F2Y1</accession>
<dbReference type="AlphaFoldDB" id="A0A0S3F2Y1"/>
<gene>
    <name evidence="2" type="ORF">ATN00_18780</name>
</gene>
<feature type="domain" description="VOC" evidence="1">
    <location>
        <begin position="138"/>
        <end position="253"/>
    </location>
</feature>
<dbReference type="PROSITE" id="PS51819">
    <property type="entry name" value="VOC"/>
    <property type="match status" value="1"/>
</dbReference>
<dbReference type="RefSeq" id="WP_062067670.1">
    <property type="nucleotide sequence ID" value="NZ_CP013264.1"/>
</dbReference>
<evidence type="ECO:0000313" key="3">
    <source>
        <dbReference type="Proteomes" id="UP000056968"/>
    </source>
</evidence>
<dbReference type="SUPFAM" id="SSF54593">
    <property type="entry name" value="Glyoxalase/Bleomycin resistance protein/Dihydroxybiphenyl dioxygenase"/>
    <property type="match status" value="1"/>
</dbReference>
<reference evidence="2 3" key="1">
    <citation type="submission" date="2015-11" db="EMBL/GenBank/DDBJ databases">
        <title>A Two-component Flavoprotein Monooxygenase System MeaXY Responsible for para-Hydroxylation of 2-Methyl-6-ethylaniline and 2,6-Diethylaniline in Sphingobium baderi DE-13.</title>
        <authorList>
            <person name="Cheng M."/>
            <person name="Meng Q."/>
            <person name="Yang Y."/>
            <person name="Chu C."/>
            <person name="Yan X."/>
            <person name="He J."/>
            <person name="Li S."/>
        </authorList>
    </citation>
    <scope>NUCLEOTIDE SEQUENCE [LARGE SCALE GENOMIC DNA]</scope>
    <source>
        <strain evidence="2 3">DE-13</strain>
    </source>
</reference>
<dbReference type="STRING" id="1332080.ATN00_18780"/>
<keyword evidence="3" id="KW-1185">Reference proteome</keyword>
<name>A0A0S3F2Y1_9SPHN</name>
<organism evidence="2 3">
    <name type="scientific">Sphingobium baderi</name>
    <dbReference type="NCBI Taxonomy" id="1332080"/>
    <lineage>
        <taxon>Bacteria</taxon>
        <taxon>Pseudomonadati</taxon>
        <taxon>Pseudomonadota</taxon>
        <taxon>Alphaproteobacteria</taxon>
        <taxon>Sphingomonadales</taxon>
        <taxon>Sphingomonadaceae</taxon>
        <taxon>Sphingobium</taxon>
    </lineage>
</organism>
<dbReference type="InterPro" id="IPR029068">
    <property type="entry name" value="Glyas_Bleomycin-R_OHBP_Dase"/>
</dbReference>
<dbReference type="Proteomes" id="UP000056968">
    <property type="component" value="Chromosome"/>
</dbReference>
<protein>
    <recommendedName>
        <fullName evidence="1">VOC domain-containing protein</fullName>
    </recommendedName>
</protein>
<dbReference type="EMBL" id="CP013264">
    <property type="protein sequence ID" value="ALR22043.1"/>
    <property type="molecule type" value="Genomic_DNA"/>
</dbReference>
<proteinExistence type="predicted"/>
<dbReference type="KEGG" id="sbd:ATN00_18780"/>